<dbReference type="SFLD" id="SFLDS00005">
    <property type="entry name" value="Isoprenoid_Synthase_Type_I"/>
    <property type="match status" value="1"/>
</dbReference>
<proteinExistence type="predicted"/>
<dbReference type="AlphaFoldDB" id="A0A8B8KEA0"/>
<dbReference type="InterPro" id="IPR005630">
    <property type="entry name" value="Terpene_synthase_metal-bd"/>
</dbReference>
<dbReference type="GO" id="GO:0000287">
    <property type="term" value="F:magnesium ion binding"/>
    <property type="evidence" value="ECO:0007669"/>
    <property type="project" value="InterPro"/>
</dbReference>
<keyword evidence="4" id="KW-0456">Lyase</keyword>
<dbReference type="Pfam" id="PF01397">
    <property type="entry name" value="Terpene_synth"/>
    <property type="match status" value="1"/>
</dbReference>
<dbReference type="PANTHER" id="PTHR31225:SF241">
    <property type="entry name" value="TERPENE SYNTHASE FAMILY, METAL-BINDING DOMAIN PROTEIN"/>
    <property type="match status" value="1"/>
</dbReference>
<reference evidence="8" key="2">
    <citation type="submission" date="2025-08" db="UniProtKB">
        <authorList>
            <consortium name="RefSeq"/>
        </authorList>
    </citation>
    <scope>IDENTIFICATION</scope>
    <source>
        <tissue evidence="8">Young leaves</tissue>
    </source>
</reference>
<evidence type="ECO:0000259" key="6">
    <source>
        <dbReference type="Pfam" id="PF03936"/>
    </source>
</evidence>
<dbReference type="PANTHER" id="PTHR31225">
    <property type="entry name" value="OS04G0344100 PROTEIN-RELATED"/>
    <property type="match status" value="1"/>
</dbReference>
<evidence type="ECO:0000313" key="8">
    <source>
        <dbReference type="RefSeq" id="XP_027342115.1"/>
    </source>
</evidence>
<dbReference type="InterPro" id="IPR044814">
    <property type="entry name" value="Terpene_cyclase_plant_C1"/>
</dbReference>
<keyword evidence="2" id="KW-0479">Metal-binding</keyword>
<feature type="domain" description="Terpene synthase N-terminal" evidence="5">
    <location>
        <begin position="30"/>
        <end position="210"/>
    </location>
</feature>
<feature type="domain" description="Terpene synthase metal-binding" evidence="6">
    <location>
        <begin position="268"/>
        <end position="505"/>
    </location>
</feature>
<accession>A0A8B8KEA0</accession>
<evidence type="ECO:0000313" key="7">
    <source>
        <dbReference type="Proteomes" id="UP000694853"/>
    </source>
</evidence>
<dbReference type="GO" id="GO:0010333">
    <property type="term" value="F:terpene synthase activity"/>
    <property type="evidence" value="ECO:0007669"/>
    <property type="project" value="InterPro"/>
</dbReference>
<dbReference type="GO" id="GO:0080027">
    <property type="term" value="P:response to herbivore"/>
    <property type="evidence" value="ECO:0007669"/>
    <property type="project" value="UniProtKB-ARBA"/>
</dbReference>
<dbReference type="RefSeq" id="XP_027342115.1">
    <property type="nucleotide sequence ID" value="XM_027486314.1"/>
</dbReference>
<dbReference type="InterPro" id="IPR036965">
    <property type="entry name" value="Terpene_synth_N_sf"/>
</dbReference>
<reference evidence="7" key="1">
    <citation type="journal article" date="2019" name="Toxins">
        <title>Detection of Abrin-Like and Prepropulchellin-Like Toxin Genes and Transcripts Using Whole Genome Sequencing and Full-Length Transcript Sequencing of Abrus precatorius.</title>
        <authorList>
            <person name="Hovde B.T."/>
            <person name="Daligault H.E."/>
            <person name="Hanschen E.R."/>
            <person name="Kunde Y.A."/>
            <person name="Johnson M.B."/>
            <person name="Starkenburg S.R."/>
            <person name="Johnson S.L."/>
        </authorList>
    </citation>
    <scope>NUCLEOTIDE SEQUENCE [LARGE SCALE GENOMIC DNA]</scope>
</reference>
<dbReference type="FunFam" id="1.10.600.10:FF:000007">
    <property type="entry name" value="Isoprene synthase, chloroplastic"/>
    <property type="match status" value="1"/>
</dbReference>
<dbReference type="InterPro" id="IPR001906">
    <property type="entry name" value="Terpene_synth_N"/>
</dbReference>
<dbReference type="GeneID" id="113854954"/>
<dbReference type="InterPro" id="IPR008949">
    <property type="entry name" value="Isoprenoid_synthase_dom_sf"/>
</dbReference>
<dbReference type="Gene3D" id="1.10.600.10">
    <property type="entry name" value="Farnesyl Diphosphate Synthase"/>
    <property type="match status" value="1"/>
</dbReference>
<dbReference type="InterPro" id="IPR008930">
    <property type="entry name" value="Terpenoid_cyclase/PrenylTrfase"/>
</dbReference>
<dbReference type="InterPro" id="IPR050148">
    <property type="entry name" value="Terpene_synthase-like"/>
</dbReference>
<dbReference type="GO" id="GO:0016102">
    <property type="term" value="P:diterpenoid biosynthetic process"/>
    <property type="evidence" value="ECO:0007669"/>
    <property type="project" value="InterPro"/>
</dbReference>
<dbReference type="CDD" id="cd00684">
    <property type="entry name" value="Terpene_cyclase_plant_C1"/>
    <property type="match status" value="1"/>
</dbReference>
<organism evidence="7 8">
    <name type="scientific">Abrus precatorius</name>
    <name type="common">Indian licorice</name>
    <name type="synonym">Glycine abrus</name>
    <dbReference type="NCBI Taxonomy" id="3816"/>
    <lineage>
        <taxon>Eukaryota</taxon>
        <taxon>Viridiplantae</taxon>
        <taxon>Streptophyta</taxon>
        <taxon>Embryophyta</taxon>
        <taxon>Tracheophyta</taxon>
        <taxon>Spermatophyta</taxon>
        <taxon>Magnoliopsida</taxon>
        <taxon>eudicotyledons</taxon>
        <taxon>Gunneridae</taxon>
        <taxon>Pentapetalae</taxon>
        <taxon>rosids</taxon>
        <taxon>fabids</taxon>
        <taxon>Fabales</taxon>
        <taxon>Fabaceae</taxon>
        <taxon>Papilionoideae</taxon>
        <taxon>50 kb inversion clade</taxon>
        <taxon>NPAAA clade</taxon>
        <taxon>indigoferoid/millettioid clade</taxon>
        <taxon>Abreae</taxon>
        <taxon>Abrus</taxon>
    </lineage>
</organism>
<dbReference type="GO" id="GO:0009611">
    <property type="term" value="P:response to wounding"/>
    <property type="evidence" value="ECO:0007669"/>
    <property type="project" value="UniProtKB-ARBA"/>
</dbReference>
<dbReference type="Proteomes" id="UP000694853">
    <property type="component" value="Unplaced"/>
</dbReference>
<dbReference type="FunFam" id="1.50.10.130:FF:000001">
    <property type="entry name" value="Isoprene synthase, chloroplastic"/>
    <property type="match status" value="1"/>
</dbReference>
<keyword evidence="7" id="KW-1185">Reference proteome</keyword>
<name>A0A8B8KEA0_ABRPR</name>
<keyword evidence="3" id="KW-0460">Magnesium</keyword>
<evidence type="ECO:0000256" key="2">
    <source>
        <dbReference type="ARBA" id="ARBA00022723"/>
    </source>
</evidence>
<protein>
    <submittedName>
        <fullName evidence="8">Probable terpene synthase 2</fullName>
    </submittedName>
</protein>
<comment type="cofactor">
    <cofactor evidence="1">
        <name>Mg(2+)</name>
        <dbReference type="ChEBI" id="CHEBI:18420"/>
    </cofactor>
</comment>
<dbReference type="SFLD" id="SFLDG01019">
    <property type="entry name" value="Terpene_Cyclase_Like_1_C_Termi"/>
    <property type="match status" value="1"/>
</dbReference>
<dbReference type="InterPro" id="IPR034741">
    <property type="entry name" value="Terpene_cyclase-like_1_C"/>
</dbReference>
<gene>
    <name evidence="8" type="primary">LOC113854954</name>
</gene>
<sequence>MSLAASAPVASTKQTVADIPRPCVKFPPSIWGDAFLQYDSQSLEVDDNMKQQMQMQMQNEEVKKMFLSSSNNNILQKLNFIDSLQRLGVSYHFQHEIDKSLKQIHNTFTNDNSIEEESCLHCLALLFRLLRQGGYHISSEIFNKFKNNQGNFNEKVAKDVQGMWNLFEAAQLRGHGEDILDEALDFTYIHLKSLINQLSPSLAAQVSHCLSKPLHKEIPRLKARRYMPFYEDDPSHSKALLNFAKLDFNLQQKLHQKEVCNITMWWKRSDFGTKVPYARNRVVEAYFWPLAMSYEPEYSVARTIVGKLVGCISLLDDTYDAYGTVEELEVFTQAIQRWDISFIQSLPECMKVVFSAIVELWDEIELVTAEGGKSSIVLNCIKEAFSDLAKAYFVEAKWCHEGYIPTYDEYKVNGAVSSTCPLQIVAFLLLGKFSTQEVIDWILSYPKIIKAVSVIGRFEDDLSSHKFEQQRVHVASAVECCMKQYEISQEEASKLIRKDIEDLWKVINEECLESNHIPRPVLECILNLGRVTEFTYDNFMDKYTNAELLKVHVVDPISIEQHD</sequence>
<evidence type="ECO:0000256" key="1">
    <source>
        <dbReference type="ARBA" id="ARBA00001946"/>
    </source>
</evidence>
<dbReference type="OrthoDB" id="1877784at2759"/>
<evidence type="ECO:0000256" key="3">
    <source>
        <dbReference type="ARBA" id="ARBA00022842"/>
    </source>
</evidence>
<dbReference type="SUPFAM" id="SSF48576">
    <property type="entry name" value="Terpenoid synthases"/>
    <property type="match status" value="1"/>
</dbReference>
<evidence type="ECO:0000256" key="4">
    <source>
        <dbReference type="ARBA" id="ARBA00023239"/>
    </source>
</evidence>
<dbReference type="Gene3D" id="1.50.10.130">
    <property type="entry name" value="Terpene synthase, N-terminal domain"/>
    <property type="match status" value="1"/>
</dbReference>
<dbReference type="Pfam" id="PF03936">
    <property type="entry name" value="Terpene_synth_C"/>
    <property type="match status" value="1"/>
</dbReference>
<dbReference type="SUPFAM" id="SSF48239">
    <property type="entry name" value="Terpenoid cyclases/Protein prenyltransferases"/>
    <property type="match status" value="1"/>
</dbReference>
<dbReference type="KEGG" id="aprc:113854954"/>
<evidence type="ECO:0000259" key="5">
    <source>
        <dbReference type="Pfam" id="PF01397"/>
    </source>
</evidence>